<accession>A0A8B9LA79</accession>
<dbReference type="SUPFAM" id="SSF47576">
    <property type="entry name" value="Calponin-homology domain, CH-domain"/>
    <property type="match status" value="1"/>
</dbReference>
<comment type="subcellular location">
    <subcellularLocation>
        <location evidence="1">Membrane</location>
    </subcellularLocation>
</comment>
<dbReference type="GO" id="GO:0051015">
    <property type="term" value="F:actin filament binding"/>
    <property type="evidence" value="ECO:0007669"/>
    <property type="project" value="TreeGrafter"/>
</dbReference>
<dbReference type="Proteomes" id="UP000694621">
    <property type="component" value="Unplaced"/>
</dbReference>
<dbReference type="PANTHER" id="PTHR47535">
    <property type="entry name" value="MUSCLE-SPECIFIC PROTEIN 300 KDA, ISOFORM G"/>
    <property type="match status" value="1"/>
</dbReference>
<dbReference type="GO" id="GO:0005737">
    <property type="term" value="C:cytoplasm"/>
    <property type="evidence" value="ECO:0007669"/>
    <property type="project" value="TreeGrafter"/>
</dbReference>
<dbReference type="GO" id="GO:0007097">
    <property type="term" value="P:nuclear migration"/>
    <property type="evidence" value="ECO:0007669"/>
    <property type="project" value="TreeGrafter"/>
</dbReference>
<evidence type="ECO:0000256" key="5">
    <source>
        <dbReference type="ARBA" id="ARBA00023136"/>
    </source>
</evidence>
<evidence type="ECO:0000259" key="7">
    <source>
        <dbReference type="PROSITE" id="PS50021"/>
    </source>
</evidence>
<organism evidence="8 9">
    <name type="scientific">Astyanax mexicanus</name>
    <name type="common">Blind cave fish</name>
    <name type="synonym">Astyanax fasciatus mexicanus</name>
    <dbReference type="NCBI Taxonomy" id="7994"/>
    <lineage>
        <taxon>Eukaryota</taxon>
        <taxon>Metazoa</taxon>
        <taxon>Chordata</taxon>
        <taxon>Craniata</taxon>
        <taxon>Vertebrata</taxon>
        <taxon>Euteleostomi</taxon>
        <taxon>Actinopterygii</taxon>
        <taxon>Neopterygii</taxon>
        <taxon>Teleostei</taxon>
        <taxon>Ostariophysi</taxon>
        <taxon>Characiformes</taxon>
        <taxon>Characoidei</taxon>
        <taxon>Acestrorhamphidae</taxon>
        <taxon>Acestrorhamphinae</taxon>
        <taxon>Astyanax</taxon>
    </lineage>
</organism>
<evidence type="ECO:0000256" key="3">
    <source>
        <dbReference type="ARBA" id="ARBA00022737"/>
    </source>
</evidence>
<dbReference type="PROSITE" id="PS50021">
    <property type="entry name" value="CH"/>
    <property type="match status" value="1"/>
</dbReference>
<reference evidence="8" key="1">
    <citation type="submission" date="2025-08" db="UniProtKB">
        <authorList>
            <consortium name="Ensembl"/>
        </authorList>
    </citation>
    <scope>IDENTIFICATION</scope>
</reference>
<dbReference type="InterPro" id="IPR052403">
    <property type="entry name" value="LINC-complex_assoc"/>
</dbReference>
<name>A0A8B9LA79_ASTMX</name>
<dbReference type="PANTHER" id="PTHR47535:SF9">
    <property type="entry name" value="CALPONIN-HOMOLOGY (CH) DOMAIN-CONTAINING PROTEIN"/>
    <property type="match status" value="1"/>
</dbReference>
<evidence type="ECO:0000256" key="6">
    <source>
        <dbReference type="ARBA" id="ARBA00023203"/>
    </source>
</evidence>
<evidence type="ECO:0000256" key="2">
    <source>
        <dbReference type="ARBA" id="ARBA00022692"/>
    </source>
</evidence>
<keyword evidence="3" id="KW-0677">Repeat</keyword>
<evidence type="ECO:0000313" key="9">
    <source>
        <dbReference type="Proteomes" id="UP000694621"/>
    </source>
</evidence>
<evidence type="ECO:0000313" key="8">
    <source>
        <dbReference type="Ensembl" id="ENSAMXP00005049385.1"/>
    </source>
</evidence>
<evidence type="ECO:0000256" key="1">
    <source>
        <dbReference type="ARBA" id="ARBA00004370"/>
    </source>
</evidence>
<keyword evidence="2" id="KW-0812">Transmembrane</keyword>
<feature type="domain" description="Calponin-homology (CH)" evidence="7">
    <location>
        <begin position="24"/>
        <end position="77"/>
    </location>
</feature>
<protein>
    <recommendedName>
        <fullName evidence="7">Calponin-homology (CH) domain-containing protein</fullName>
    </recommendedName>
</protein>
<dbReference type="GO" id="GO:0034993">
    <property type="term" value="C:meiotic nuclear membrane microtubule tethering complex"/>
    <property type="evidence" value="ECO:0007669"/>
    <property type="project" value="TreeGrafter"/>
</dbReference>
<evidence type="ECO:0000256" key="4">
    <source>
        <dbReference type="ARBA" id="ARBA00022989"/>
    </source>
</evidence>
<dbReference type="InterPro" id="IPR036872">
    <property type="entry name" value="CH_dom_sf"/>
</dbReference>
<dbReference type="Gene3D" id="1.10.418.10">
    <property type="entry name" value="Calponin-like domain"/>
    <property type="match status" value="1"/>
</dbReference>
<sequence length="77" mass="9387">KTNSEWKWRKKRLKTHWSSLEREMVQKRTFTRWMNLHLEKCNPPMEVKDLFRDIQDGRILMALLEELSGCRLQATGR</sequence>
<dbReference type="Ensembl" id="ENSAMXT00005053541.1">
    <property type="protein sequence ID" value="ENSAMXP00005049385.1"/>
    <property type="gene ID" value="ENSAMXG00005022510.1"/>
</dbReference>
<keyword evidence="5" id="KW-0472">Membrane</keyword>
<dbReference type="Pfam" id="PF00307">
    <property type="entry name" value="CH"/>
    <property type="match status" value="1"/>
</dbReference>
<dbReference type="GO" id="GO:0005640">
    <property type="term" value="C:nuclear outer membrane"/>
    <property type="evidence" value="ECO:0007669"/>
    <property type="project" value="TreeGrafter"/>
</dbReference>
<dbReference type="AlphaFoldDB" id="A0A8B9LA79"/>
<dbReference type="PROSITE" id="PS00019">
    <property type="entry name" value="ACTININ_1"/>
    <property type="match status" value="1"/>
</dbReference>
<dbReference type="InterPro" id="IPR001589">
    <property type="entry name" value="Actinin_actin-bd_CS"/>
</dbReference>
<dbReference type="InterPro" id="IPR001715">
    <property type="entry name" value="CH_dom"/>
</dbReference>
<proteinExistence type="predicted"/>
<keyword evidence="6" id="KW-0009">Actin-binding</keyword>
<keyword evidence="4" id="KW-1133">Transmembrane helix</keyword>